<comment type="similarity">
    <text evidence="1 2">Belongs to the glutamate synthase family.</text>
</comment>
<protein>
    <submittedName>
        <fullName evidence="5">FMN-binding glutamate synthase family protein</fullName>
    </submittedName>
</protein>
<dbReference type="PANTHER" id="PTHR43819">
    <property type="entry name" value="ARCHAEAL-TYPE GLUTAMATE SYNTHASE [NADPH]"/>
    <property type="match status" value="1"/>
</dbReference>
<keyword evidence="3" id="KW-0472">Membrane</keyword>
<dbReference type="EMBL" id="JAMQBK010000043">
    <property type="protein sequence ID" value="MCM2372298.1"/>
    <property type="molecule type" value="Genomic_DNA"/>
</dbReference>
<evidence type="ECO:0000256" key="2">
    <source>
        <dbReference type="PIRNR" id="PIRNR006429"/>
    </source>
</evidence>
<sequence>MYWLEMISVITVIGLVIWITFDLLQSKHAILHNFPIIGHFRYWLEAVGPELRQYIVTGNDEERPFSRDERRWVYASSKKENNYFGFGTDNDLESSSGYLIIRHAAFPINAPGTGDEHYDPQYKIACAKELGAYRQRRHRFVPESVVNISAMSYGSLSRTAIEALNRGAGIAGCLHNTGEGGVSPHHQHGGELILQIGTGYFGCRNAAGRFDMNRFLDVIAANPVRAIEIKLSQGAKPGRGGLLPAAKITPEISKIRGIPMGKDCVSPASHTEFRNVDSMLDFVEQLADKSGLPVGIKSAVGQINFWNDLADQINQSGRSVDFITIDGGEGGTGAAPLVFSDHVALPFKLAFSKVHRIFRDADLDQKIIFIGAGKLGFPENALLAFALGCDMVNVGREAMMALGCIQAQRCHTGHCPTGVATQNRWLLKGLDPTHKAGRFANYIVSLRKELLQLSHACGVTHPSLVSTDHFAILNPGYENRSATECFGYTDRV</sequence>
<feature type="domain" description="Glutamate synthase" evidence="4">
    <location>
        <begin position="144"/>
        <end position="459"/>
    </location>
</feature>
<evidence type="ECO:0000313" key="6">
    <source>
        <dbReference type="Proteomes" id="UP001202961"/>
    </source>
</evidence>
<dbReference type="CDD" id="cd02808">
    <property type="entry name" value="GltS_FMN"/>
    <property type="match status" value="1"/>
</dbReference>
<feature type="transmembrane region" description="Helical" evidence="3">
    <location>
        <begin position="6"/>
        <end position="24"/>
    </location>
</feature>
<comment type="caution">
    <text evidence="5">The sequence shown here is derived from an EMBL/GenBank/DDBJ whole genome shotgun (WGS) entry which is preliminary data.</text>
</comment>
<keyword evidence="3" id="KW-1133">Transmembrane helix</keyword>
<name>A0ABT0U5U4_9BACT</name>
<gene>
    <name evidence="5" type="ORF">NB063_16955</name>
</gene>
<dbReference type="PIRSF" id="PIRSF006429">
    <property type="entry name" value="GOGAT_lg_2"/>
    <property type="match status" value="1"/>
</dbReference>
<dbReference type="SUPFAM" id="SSF51395">
    <property type="entry name" value="FMN-linked oxidoreductases"/>
    <property type="match status" value="1"/>
</dbReference>
<proteinExistence type="inferred from homology"/>
<reference evidence="5 6" key="1">
    <citation type="journal article" date="2022" name="Syst. Appl. Microbiol.">
        <title>Rhodopirellula aestuarii sp. nov., a novel member of the genus Rhodopirellula isolated from brackish sediments collected in the Tagus River estuary, Portugal.</title>
        <authorList>
            <person name="Vitorino I.R."/>
            <person name="Klimek D."/>
            <person name="Calusinska M."/>
            <person name="Lobo-da-Cunha A."/>
            <person name="Vasconcelos V."/>
            <person name="Lage O.M."/>
        </authorList>
    </citation>
    <scope>NUCLEOTIDE SEQUENCE [LARGE SCALE GENOMIC DNA]</scope>
    <source>
        <strain evidence="5 6">ICT_H3.1</strain>
    </source>
</reference>
<dbReference type="PANTHER" id="PTHR43819:SF1">
    <property type="entry name" value="ARCHAEAL-TYPE GLUTAMATE SYNTHASE [NADPH]"/>
    <property type="match status" value="1"/>
</dbReference>
<keyword evidence="3" id="KW-0812">Transmembrane</keyword>
<dbReference type="InterPro" id="IPR013785">
    <property type="entry name" value="Aldolase_TIM"/>
</dbReference>
<dbReference type="Gene3D" id="3.20.20.70">
    <property type="entry name" value="Aldolase class I"/>
    <property type="match status" value="1"/>
</dbReference>
<evidence type="ECO:0000256" key="1">
    <source>
        <dbReference type="ARBA" id="ARBA00009716"/>
    </source>
</evidence>
<keyword evidence="6" id="KW-1185">Reference proteome</keyword>
<dbReference type="InterPro" id="IPR002932">
    <property type="entry name" value="Glu_synthdom"/>
</dbReference>
<dbReference type="InterPro" id="IPR024188">
    <property type="entry name" value="GltB"/>
</dbReference>
<accession>A0ABT0U5U4</accession>
<dbReference type="RefSeq" id="WP_250929932.1">
    <property type="nucleotide sequence ID" value="NZ_JAMQBK010000043.1"/>
</dbReference>
<dbReference type="Pfam" id="PF01645">
    <property type="entry name" value="Glu_synthase"/>
    <property type="match status" value="1"/>
</dbReference>
<evidence type="ECO:0000259" key="4">
    <source>
        <dbReference type="Pfam" id="PF01645"/>
    </source>
</evidence>
<evidence type="ECO:0000313" key="5">
    <source>
        <dbReference type="EMBL" id="MCM2372298.1"/>
    </source>
</evidence>
<dbReference type="Proteomes" id="UP001202961">
    <property type="component" value="Unassembled WGS sequence"/>
</dbReference>
<organism evidence="5 6">
    <name type="scientific">Aporhodopirellula aestuarii</name>
    <dbReference type="NCBI Taxonomy" id="2950107"/>
    <lineage>
        <taxon>Bacteria</taxon>
        <taxon>Pseudomonadati</taxon>
        <taxon>Planctomycetota</taxon>
        <taxon>Planctomycetia</taxon>
        <taxon>Pirellulales</taxon>
        <taxon>Pirellulaceae</taxon>
        <taxon>Aporhodopirellula</taxon>
    </lineage>
</organism>
<evidence type="ECO:0000256" key="3">
    <source>
        <dbReference type="SAM" id="Phobius"/>
    </source>
</evidence>